<dbReference type="EMBL" id="ML120410">
    <property type="protein sequence ID" value="RPA96924.1"/>
    <property type="molecule type" value="Genomic_DNA"/>
</dbReference>
<name>A0A3N4JT36_9PEZI</name>
<sequence length="117" mass="12875">MQEGAEMADITPREFCDMIVGRFKNQAGANAPYDIVIRTSSPALAEAIKCIWHRMEDSVTSMSESIGDGTPSEWHGLSCGSRIELEAADLCREAEIRGMDRRNKLPLAPLNPRPTAL</sequence>
<keyword evidence="2" id="KW-1185">Reference proteome</keyword>
<dbReference type="InterPro" id="IPR014729">
    <property type="entry name" value="Rossmann-like_a/b/a_fold"/>
</dbReference>
<organism evidence="1 2">
    <name type="scientific">Choiromyces venosus 120613-1</name>
    <dbReference type="NCBI Taxonomy" id="1336337"/>
    <lineage>
        <taxon>Eukaryota</taxon>
        <taxon>Fungi</taxon>
        <taxon>Dikarya</taxon>
        <taxon>Ascomycota</taxon>
        <taxon>Pezizomycotina</taxon>
        <taxon>Pezizomycetes</taxon>
        <taxon>Pezizales</taxon>
        <taxon>Tuberaceae</taxon>
        <taxon>Choiromyces</taxon>
    </lineage>
</organism>
<dbReference type="Proteomes" id="UP000276215">
    <property type="component" value="Unassembled WGS sequence"/>
</dbReference>
<dbReference type="STRING" id="1336337.A0A3N4JT36"/>
<dbReference type="AlphaFoldDB" id="A0A3N4JT36"/>
<dbReference type="Gene3D" id="2.170.220.10">
    <property type="match status" value="1"/>
</dbReference>
<dbReference type="OrthoDB" id="24670at2759"/>
<reference evidence="1 2" key="1">
    <citation type="journal article" date="2018" name="Nat. Ecol. Evol.">
        <title>Pezizomycetes genomes reveal the molecular basis of ectomycorrhizal truffle lifestyle.</title>
        <authorList>
            <person name="Murat C."/>
            <person name="Payen T."/>
            <person name="Noel B."/>
            <person name="Kuo A."/>
            <person name="Morin E."/>
            <person name="Chen J."/>
            <person name="Kohler A."/>
            <person name="Krizsan K."/>
            <person name="Balestrini R."/>
            <person name="Da Silva C."/>
            <person name="Montanini B."/>
            <person name="Hainaut M."/>
            <person name="Levati E."/>
            <person name="Barry K.W."/>
            <person name="Belfiori B."/>
            <person name="Cichocki N."/>
            <person name="Clum A."/>
            <person name="Dockter R.B."/>
            <person name="Fauchery L."/>
            <person name="Guy J."/>
            <person name="Iotti M."/>
            <person name="Le Tacon F."/>
            <person name="Lindquist E.A."/>
            <person name="Lipzen A."/>
            <person name="Malagnac F."/>
            <person name="Mello A."/>
            <person name="Molinier V."/>
            <person name="Miyauchi S."/>
            <person name="Poulain J."/>
            <person name="Riccioni C."/>
            <person name="Rubini A."/>
            <person name="Sitrit Y."/>
            <person name="Splivallo R."/>
            <person name="Traeger S."/>
            <person name="Wang M."/>
            <person name="Zifcakova L."/>
            <person name="Wipf D."/>
            <person name="Zambonelli A."/>
            <person name="Paolocci F."/>
            <person name="Nowrousian M."/>
            <person name="Ottonello S."/>
            <person name="Baldrian P."/>
            <person name="Spatafora J.W."/>
            <person name="Henrissat B."/>
            <person name="Nagy L.G."/>
            <person name="Aury J.M."/>
            <person name="Wincker P."/>
            <person name="Grigoriev I.V."/>
            <person name="Bonfante P."/>
            <person name="Martin F.M."/>
        </authorList>
    </citation>
    <scope>NUCLEOTIDE SEQUENCE [LARGE SCALE GENOMIC DNA]</scope>
    <source>
        <strain evidence="1 2">120613-1</strain>
    </source>
</reference>
<protein>
    <submittedName>
        <fullName evidence="1">Uncharacterized protein</fullName>
    </submittedName>
</protein>
<feature type="non-terminal residue" evidence="1">
    <location>
        <position position="117"/>
    </location>
</feature>
<evidence type="ECO:0000313" key="2">
    <source>
        <dbReference type="Proteomes" id="UP000276215"/>
    </source>
</evidence>
<gene>
    <name evidence="1" type="ORF">L873DRAFT_1810751</name>
</gene>
<dbReference type="Gene3D" id="3.40.50.620">
    <property type="entry name" value="HUPs"/>
    <property type="match status" value="1"/>
</dbReference>
<proteinExistence type="predicted"/>
<evidence type="ECO:0000313" key="1">
    <source>
        <dbReference type="EMBL" id="RPA96924.1"/>
    </source>
</evidence>
<accession>A0A3N4JT36</accession>